<dbReference type="RefSeq" id="XP_032343516.1">
    <property type="nucleotide sequence ID" value="XM_032487625.1"/>
</dbReference>
<proteinExistence type="predicted"/>
<dbReference type="CDD" id="cd07765">
    <property type="entry name" value="KRAB_A-box"/>
    <property type="match status" value="1"/>
</dbReference>
<dbReference type="InterPro" id="IPR050169">
    <property type="entry name" value="Krueppel_C2H2_ZnF"/>
</dbReference>
<protein>
    <submittedName>
        <fullName evidence="4">Zinc finger protein 776-like</fullName>
    </submittedName>
</protein>
<organism evidence="3 4">
    <name type="scientific">Camelus ferus</name>
    <name type="common">Wild bactrian camel</name>
    <name type="synonym">Camelus bactrianus ferus</name>
    <dbReference type="NCBI Taxonomy" id="419612"/>
    <lineage>
        <taxon>Eukaryota</taxon>
        <taxon>Metazoa</taxon>
        <taxon>Chordata</taxon>
        <taxon>Craniata</taxon>
        <taxon>Vertebrata</taxon>
        <taxon>Euteleostomi</taxon>
        <taxon>Mammalia</taxon>
        <taxon>Eutheria</taxon>
        <taxon>Laurasiatheria</taxon>
        <taxon>Artiodactyla</taxon>
        <taxon>Tylopoda</taxon>
        <taxon>Camelidae</taxon>
        <taxon>Camelus</taxon>
    </lineage>
</organism>
<dbReference type="SUPFAM" id="SSF109640">
    <property type="entry name" value="KRAB domain (Kruppel-associated box)"/>
    <property type="match status" value="1"/>
</dbReference>
<dbReference type="GO" id="GO:0006355">
    <property type="term" value="P:regulation of DNA-templated transcription"/>
    <property type="evidence" value="ECO:0007669"/>
    <property type="project" value="InterPro"/>
</dbReference>
<dbReference type="AlphaFoldDB" id="A0A8B8TMP2"/>
<dbReference type="Pfam" id="PF01352">
    <property type="entry name" value="KRAB"/>
    <property type="match status" value="1"/>
</dbReference>
<keyword evidence="3" id="KW-1185">Reference proteome</keyword>
<gene>
    <name evidence="4" type="primary">LOC102509101</name>
</gene>
<dbReference type="InterPro" id="IPR036051">
    <property type="entry name" value="KRAB_dom_sf"/>
</dbReference>
<accession>A0A8B8TMP2</accession>
<dbReference type="SMART" id="SM00349">
    <property type="entry name" value="KRAB"/>
    <property type="match status" value="1"/>
</dbReference>
<evidence type="ECO:0000313" key="3">
    <source>
        <dbReference type="Proteomes" id="UP000694856"/>
    </source>
</evidence>
<sequence>MRMEAGSVVSRPPPRTPGECGRRRDAGSVKRFWKNIKGPTAVAEMLMDPVQGRVVFEDVAIFFSQEEWGLLDEAQRHLYHAVMTENLALLSSLGCWPGAQGEEVPLSKVFLLECQRSGHQSWVRPPARPCCVRCVTQSPKTFCLSTTLIKGCMFVE</sequence>
<evidence type="ECO:0000313" key="4">
    <source>
        <dbReference type="RefSeq" id="XP_032343516.1"/>
    </source>
</evidence>
<dbReference type="KEGG" id="cfr:102509101"/>
<feature type="domain" description="KRAB" evidence="2">
    <location>
        <begin position="54"/>
        <end position="134"/>
    </location>
</feature>
<dbReference type="PANTHER" id="PTHR23232">
    <property type="entry name" value="KRAB DOMAIN C2H2 ZINC FINGER"/>
    <property type="match status" value="1"/>
</dbReference>
<evidence type="ECO:0000259" key="2">
    <source>
        <dbReference type="PROSITE" id="PS50805"/>
    </source>
</evidence>
<name>A0A8B8TMP2_CAMFR</name>
<dbReference type="PROSITE" id="PS50805">
    <property type="entry name" value="KRAB"/>
    <property type="match status" value="1"/>
</dbReference>
<dbReference type="Proteomes" id="UP000694856">
    <property type="component" value="Chromosome 9"/>
</dbReference>
<evidence type="ECO:0000256" key="1">
    <source>
        <dbReference type="SAM" id="MobiDB-lite"/>
    </source>
</evidence>
<dbReference type="PANTHER" id="PTHR23232:SF133">
    <property type="entry name" value="RIKEN CDNA 1700020N01 GENE"/>
    <property type="match status" value="1"/>
</dbReference>
<dbReference type="Gene3D" id="6.10.140.140">
    <property type="match status" value="1"/>
</dbReference>
<reference evidence="4" key="1">
    <citation type="submission" date="2025-08" db="UniProtKB">
        <authorList>
            <consortium name="RefSeq"/>
        </authorList>
    </citation>
    <scope>IDENTIFICATION</scope>
    <source>
        <tissue evidence="4">Ear skin</tissue>
    </source>
</reference>
<feature type="region of interest" description="Disordered" evidence="1">
    <location>
        <begin position="1"/>
        <end position="25"/>
    </location>
</feature>
<dbReference type="InterPro" id="IPR001909">
    <property type="entry name" value="KRAB"/>
</dbReference>
<dbReference type="GeneID" id="102509101"/>